<dbReference type="RefSeq" id="WP_124869421.1">
    <property type="nucleotide sequence ID" value="NZ_CP034183.1"/>
</dbReference>
<dbReference type="OrthoDB" id="1802546at2"/>
<keyword evidence="2" id="KW-0732">Signal</keyword>
<dbReference type="Proteomes" id="UP000276417">
    <property type="component" value="Chromosome 1"/>
</dbReference>
<dbReference type="InterPro" id="IPR003343">
    <property type="entry name" value="Big_2"/>
</dbReference>
<feature type="compositionally biased region" description="Pro residues" evidence="1">
    <location>
        <begin position="420"/>
        <end position="433"/>
    </location>
</feature>
<gene>
    <name evidence="4" type="ORF">EHF33_07285</name>
</gene>
<dbReference type="AlphaFoldDB" id="A0A3G8YLS2"/>
<evidence type="ECO:0000313" key="4">
    <source>
        <dbReference type="EMBL" id="AZI42571.1"/>
    </source>
</evidence>
<evidence type="ECO:0000259" key="3">
    <source>
        <dbReference type="Pfam" id="PF02368"/>
    </source>
</evidence>
<proteinExistence type="predicted"/>
<feature type="chain" id="PRO_5018233222" description="BIG2 domain-containing protein" evidence="2">
    <location>
        <begin position="24"/>
        <end position="836"/>
    </location>
</feature>
<feature type="signal peptide" evidence="2">
    <location>
        <begin position="1"/>
        <end position="23"/>
    </location>
</feature>
<dbReference type="SUPFAM" id="SSF50978">
    <property type="entry name" value="WD40 repeat-like"/>
    <property type="match status" value="1"/>
</dbReference>
<feature type="region of interest" description="Disordered" evidence="1">
    <location>
        <begin position="415"/>
        <end position="436"/>
    </location>
</feature>
<dbReference type="EMBL" id="CP034183">
    <property type="protein sequence ID" value="AZI42571.1"/>
    <property type="molecule type" value="Genomic_DNA"/>
</dbReference>
<dbReference type="PROSITE" id="PS51257">
    <property type="entry name" value="PROKAR_LIPOPROTEIN"/>
    <property type="match status" value="1"/>
</dbReference>
<reference evidence="4 5" key="1">
    <citation type="submission" date="2018-11" db="EMBL/GenBank/DDBJ databases">
        <title>Deinococcus shelandsis sp. nov., isolated from South Shetland Islands soil of Antarctica.</title>
        <authorList>
            <person name="Tian J."/>
        </authorList>
    </citation>
    <scope>NUCLEOTIDE SEQUENCE [LARGE SCALE GENOMIC DNA]</scope>
    <source>
        <strain evidence="4 5">S14-83T</strain>
    </source>
</reference>
<dbReference type="SMART" id="SM00564">
    <property type="entry name" value="PQQ"/>
    <property type="match status" value="2"/>
</dbReference>
<evidence type="ECO:0000256" key="1">
    <source>
        <dbReference type="SAM" id="MobiDB-lite"/>
    </source>
</evidence>
<dbReference type="InterPro" id="IPR018391">
    <property type="entry name" value="PQQ_b-propeller_rpt"/>
</dbReference>
<dbReference type="KEGG" id="dph:EHF33_07285"/>
<dbReference type="Pfam" id="PF02368">
    <property type="entry name" value="Big_2"/>
    <property type="match status" value="1"/>
</dbReference>
<evidence type="ECO:0000256" key="2">
    <source>
        <dbReference type="SAM" id="SignalP"/>
    </source>
</evidence>
<evidence type="ECO:0000313" key="5">
    <source>
        <dbReference type="Proteomes" id="UP000276417"/>
    </source>
</evidence>
<feature type="domain" description="BIG2" evidence="3">
    <location>
        <begin position="231"/>
        <end position="298"/>
    </location>
</feature>
<dbReference type="InterPro" id="IPR008964">
    <property type="entry name" value="Invasin/intimin_cell_adhesion"/>
</dbReference>
<dbReference type="Gene3D" id="2.60.40.10">
    <property type="entry name" value="Immunoglobulins"/>
    <property type="match status" value="1"/>
</dbReference>
<dbReference type="InterPro" id="IPR013783">
    <property type="entry name" value="Ig-like_fold"/>
</dbReference>
<dbReference type="InterPro" id="IPR036322">
    <property type="entry name" value="WD40_repeat_dom_sf"/>
</dbReference>
<accession>A0A3G8YLS2</accession>
<sequence>MSKDKFHLSSAGLLLSGFFLLTACQGGGGTLPEPQAAKPSVTAALDQSDQAAPSIKVQASGAVSVQYAVNGNPAQSANLSGNGSIALSGLCPGVNTLIYSVKVGSTEILSNQKSSFTLPDTVYTPTLSAVSLSVGSGSILSVPISEQVALACAPQIKITSADGLPITVKSAAVEGAVGTRVIKAELLANAEGTGKLNVALTWGSSTRSFDWPVSAKAASGTGPIGSTPAPAVTVLKVAPNPVNLLVGASLSLKTDLQGTGNFSSKLNFKIENVDVATVDGSGVVKAVAPGKTTLTVTPIETPAKAVSVPLTVTAAPSFQMLSDPASLSITAGQSANFTLKLQPQNGYAGTATISLPSLPSGISASLSANIITPSAPVKVTLSANGSAPASTNVLLFKATDPDNLNASATLGLQVNVAPSTPGPTPPPAPPSDTTPPVVSNVSPAVGSLILDDSISVKASVNDNSAIANVSLSVNGLLVGQMKADADNTYQMNWDVSKLKSGTYALLIQASDTAGNVGVWQGRVDLSRPGNGLQLLRRFTFDRSPTSNVAFSGAYGFVGASRTLERFDTGSSNVTALPLTNGSIESVEVVGNQVYVSAADNTVTVVDASSLSQLAVVQLPSDRTTTLKTDGQSVFIGTRSGVVMITGTRSSILSSAQVTALAGNPGGGVYAAYVGGQVDVFSASGTLSTQGSSSGLGFLQVAGGQLYGGKGMHLYTLNAAAPLASEMSLSPAPGGTIGGATSISGMTVISDAAGLLTSLRGSQAQLDGAVMGMPAVYGDTMYVPTKNYSLYAVKASGGSLSVVSQTENLGLVVAPTAVDGSGQVYYVSLNGVYVFKP</sequence>
<protein>
    <recommendedName>
        <fullName evidence="3">BIG2 domain-containing protein</fullName>
    </recommendedName>
</protein>
<dbReference type="Pfam" id="PF17957">
    <property type="entry name" value="Big_7"/>
    <property type="match status" value="1"/>
</dbReference>
<dbReference type="SUPFAM" id="SSF49373">
    <property type="entry name" value="Invasin/intimin cell-adhesion fragments"/>
    <property type="match status" value="1"/>
</dbReference>
<keyword evidence="5" id="KW-1185">Reference proteome</keyword>
<dbReference type="Gene3D" id="2.60.40.1080">
    <property type="match status" value="1"/>
</dbReference>
<name>A0A3G8YLS2_9DEIO</name>
<organism evidence="4 5">
    <name type="scientific">Deinococcus psychrotolerans</name>
    <dbReference type="NCBI Taxonomy" id="2489213"/>
    <lineage>
        <taxon>Bacteria</taxon>
        <taxon>Thermotogati</taxon>
        <taxon>Deinococcota</taxon>
        <taxon>Deinococci</taxon>
        <taxon>Deinococcales</taxon>
        <taxon>Deinococcaceae</taxon>
        <taxon>Deinococcus</taxon>
    </lineage>
</organism>